<name>A0ACB9LV64_BAUVA</name>
<dbReference type="Proteomes" id="UP000828941">
    <property type="component" value="Chromosome 11"/>
</dbReference>
<dbReference type="EMBL" id="CM039436">
    <property type="protein sequence ID" value="KAI4315316.1"/>
    <property type="molecule type" value="Genomic_DNA"/>
</dbReference>
<accession>A0ACB9LV64</accession>
<organism evidence="1 2">
    <name type="scientific">Bauhinia variegata</name>
    <name type="common">Purple orchid tree</name>
    <name type="synonym">Phanera variegata</name>
    <dbReference type="NCBI Taxonomy" id="167791"/>
    <lineage>
        <taxon>Eukaryota</taxon>
        <taxon>Viridiplantae</taxon>
        <taxon>Streptophyta</taxon>
        <taxon>Embryophyta</taxon>
        <taxon>Tracheophyta</taxon>
        <taxon>Spermatophyta</taxon>
        <taxon>Magnoliopsida</taxon>
        <taxon>eudicotyledons</taxon>
        <taxon>Gunneridae</taxon>
        <taxon>Pentapetalae</taxon>
        <taxon>rosids</taxon>
        <taxon>fabids</taxon>
        <taxon>Fabales</taxon>
        <taxon>Fabaceae</taxon>
        <taxon>Cercidoideae</taxon>
        <taxon>Cercideae</taxon>
        <taxon>Bauhiniinae</taxon>
        <taxon>Bauhinia</taxon>
    </lineage>
</organism>
<reference evidence="1 2" key="1">
    <citation type="journal article" date="2022" name="DNA Res.">
        <title>Chromosomal-level genome assembly of the orchid tree Bauhinia variegata (Leguminosae; Cercidoideae) supports the allotetraploid origin hypothesis of Bauhinia.</title>
        <authorList>
            <person name="Zhong Y."/>
            <person name="Chen Y."/>
            <person name="Zheng D."/>
            <person name="Pang J."/>
            <person name="Liu Y."/>
            <person name="Luo S."/>
            <person name="Meng S."/>
            <person name="Qian L."/>
            <person name="Wei D."/>
            <person name="Dai S."/>
            <person name="Zhou R."/>
        </authorList>
    </citation>
    <scope>NUCLEOTIDE SEQUENCE [LARGE SCALE GENOMIC DNA]</scope>
    <source>
        <strain evidence="1">BV-YZ2020</strain>
    </source>
</reference>
<evidence type="ECO:0000313" key="2">
    <source>
        <dbReference type="Proteomes" id="UP000828941"/>
    </source>
</evidence>
<gene>
    <name evidence="1" type="ORF">L6164_028140</name>
</gene>
<comment type="caution">
    <text evidence="1">The sequence shown here is derived from an EMBL/GenBank/DDBJ whole genome shotgun (WGS) entry which is preliminary data.</text>
</comment>
<evidence type="ECO:0000313" key="1">
    <source>
        <dbReference type="EMBL" id="KAI4315316.1"/>
    </source>
</evidence>
<protein>
    <submittedName>
        <fullName evidence="1">Uncharacterized protein</fullName>
    </submittedName>
</protein>
<sequence length="70" mass="7865">MVNATKGLFISCDVPMAQFIINLNDSMPPSDKFIICVLDNTHMFVQPHVAEMLPRAIADFRNQNAYAKPI</sequence>
<keyword evidence="2" id="KW-1185">Reference proteome</keyword>
<proteinExistence type="predicted"/>